<dbReference type="GO" id="GO:0008270">
    <property type="term" value="F:zinc ion binding"/>
    <property type="evidence" value="ECO:0007669"/>
    <property type="project" value="UniProtKB-KW"/>
</dbReference>
<sequence>MDDIEAQLAALHGEDLDAKPAVNVKPRKSDLLAGSLSPRAIFGDDTSRPGHETSHKKVFVDHDKSLKSGKHVKLGSDRKRKHSGSKKEVKILSTTPESTSVSPTPGDTGHERLKKAARSAFANSSSEPKSSSWKCCFCRRGTCFGGLRDLYGPYIVPKKHKSKAGHAELSPGEEIWFHQDCIYWAPGVYALPNAGSEMPVGLLDCLEESLITLCMSCGEPGATVGCIGKRCCKSYHLPCAYASDCDLDTANLHMLCVAHKVQKPRVLPFFLEYGDYQTALFAGKFGLCEDGIKFVSRDFGSKNVGEKFCAQVVLNVECFMEHQRKNEAKKRPLSPCLRSYEFNMNMFNSISHRLTGAGLTGVFYGSVLVYMCAMTPFPDLINFLSTFEVPVLFGTVKFLTGWWFTYHLLAGVRHMLWDFGQGLTNASVFWGGIGVEIVSFFWAIYLAFF</sequence>
<dbReference type="NCBIfam" id="TIGR02970">
    <property type="entry name" value="succ_dehyd_cytB"/>
    <property type="match status" value="1"/>
</dbReference>
<dbReference type="AlphaFoldDB" id="A0A7R9GFT2"/>
<dbReference type="Gene3D" id="3.30.40.10">
    <property type="entry name" value="Zinc/RING finger domain, C3HC4 (zinc finger)"/>
    <property type="match status" value="1"/>
</dbReference>
<keyword evidence="2" id="KW-0349">Heme</keyword>
<dbReference type="InterPro" id="IPR000701">
    <property type="entry name" value="SuccDH_FuR_B_TM-su"/>
</dbReference>
<protein>
    <recommendedName>
        <fullName evidence="12">PHD-type domain-containing protein</fullName>
    </recommendedName>
</protein>
<proteinExistence type="predicted"/>
<keyword evidence="6" id="KW-0862">Zinc</keyword>
<feature type="compositionally biased region" description="Low complexity" evidence="10">
    <location>
        <begin position="119"/>
        <end position="129"/>
    </location>
</feature>
<dbReference type="OrthoDB" id="588261at2759"/>
<evidence type="ECO:0000256" key="9">
    <source>
        <dbReference type="ARBA" id="ARBA00023136"/>
    </source>
</evidence>
<evidence type="ECO:0000256" key="7">
    <source>
        <dbReference type="ARBA" id="ARBA00022989"/>
    </source>
</evidence>
<dbReference type="EMBL" id="OA884476">
    <property type="protein sequence ID" value="CAD7280850.1"/>
    <property type="molecule type" value="Genomic_DNA"/>
</dbReference>
<feature type="domain" description="PHD-type" evidence="12">
    <location>
        <begin position="132"/>
        <end position="260"/>
    </location>
</feature>
<feature type="compositionally biased region" description="Basic and acidic residues" evidence="10">
    <location>
        <begin position="45"/>
        <end position="66"/>
    </location>
</feature>
<dbReference type="SUPFAM" id="SSF81343">
    <property type="entry name" value="Fumarate reductase respiratory complex transmembrane subunits"/>
    <property type="match status" value="1"/>
</dbReference>
<feature type="transmembrane region" description="Helical" evidence="11">
    <location>
        <begin position="429"/>
        <end position="448"/>
    </location>
</feature>
<dbReference type="InterPro" id="IPR034804">
    <property type="entry name" value="SQR/QFR_C/D"/>
</dbReference>
<dbReference type="PROSITE" id="PS01001">
    <property type="entry name" value="SDH_CYT_2"/>
    <property type="match status" value="1"/>
</dbReference>
<dbReference type="Gene3D" id="1.20.1300.10">
    <property type="entry name" value="Fumarate reductase/succinate dehydrogenase, transmembrane subunit"/>
    <property type="match status" value="1"/>
</dbReference>
<evidence type="ECO:0000256" key="4">
    <source>
        <dbReference type="ARBA" id="ARBA00022723"/>
    </source>
</evidence>
<dbReference type="InterPro" id="IPR018495">
    <property type="entry name" value="Succ_DH_cyt_bsu_CS"/>
</dbReference>
<dbReference type="PANTHER" id="PTHR10978">
    <property type="entry name" value="SUCCINATE DEHYDROGENASE CYTOCHROME B560 SUBUNIT"/>
    <property type="match status" value="1"/>
</dbReference>
<evidence type="ECO:0000256" key="3">
    <source>
        <dbReference type="ARBA" id="ARBA00022692"/>
    </source>
</evidence>
<evidence type="ECO:0000256" key="5">
    <source>
        <dbReference type="ARBA" id="ARBA00022771"/>
    </source>
</evidence>
<dbReference type="InterPro" id="IPR013083">
    <property type="entry name" value="Znf_RING/FYVE/PHD"/>
</dbReference>
<dbReference type="GO" id="GO:0016020">
    <property type="term" value="C:membrane"/>
    <property type="evidence" value="ECO:0007669"/>
    <property type="project" value="UniProtKB-SubCell"/>
</dbReference>
<evidence type="ECO:0000256" key="1">
    <source>
        <dbReference type="ARBA" id="ARBA00004141"/>
    </source>
</evidence>
<dbReference type="InterPro" id="IPR014314">
    <property type="entry name" value="Succ_DH_cytb556"/>
</dbReference>
<dbReference type="GO" id="GO:0006099">
    <property type="term" value="P:tricarboxylic acid cycle"/>
    <property type="evidence" value="ECO:0007669"/>
    <property type="project" value="InterPro"/>
</dbReference>
<dbReference type="PANTHER" id="PTHR10978:SF5">
    <property type="entry name" value="SUCCINATE DEHYDROGENASE CYTOCHROME B560 SUBUNIT, MITOCHONDRIAL"/>
    <property type="match status" value="1"/>
</dbReference>
<dbReference type="GO" id="GO:0009055">
    <property type="term" value="F:electron transfer activity"/>
    <property type="evidence" value="ECO:0007669"/>
    <property type="project" value="InterPro"/>
</dbReference>
<name>A0A7R9GFT2_9CRUS</name>
<evidence type="ECO:0000256" key="6">
    <source>
        <dbReference type="ARBA" id="ARBA00022833"/>
    </source>
</evidence>
<reference evidence="13" key="1">
    <citation type="submission" date="2020-11" db="EMBL/GenBank/DDBJ databases">
        <authorList>
            <person name="Tran Van P."/>
        </authorList>
    </citation>
    <scope>NUCLEOTIDE SEQUENCE</scope>
</reference>
<dbReference type="PROSITE" id="PS01000">
    <property type="entry name" value="SDH_CYT_1"/>
    <property type="match status" value="1"/>
</dbReference>
<keyword evidence="3 11" id="KW-0812">Transmembrane</keyword>
<feature type="region of interest" description="Disordered" evidence="10">
    <location>
        <begin position="38"/>
        <end position="129"/>
    </location>
</feature>
<evidence type="ECO:0000256" key="11">
    <source>
        <dbReference type="SAM" id="Phobius"/>
    </source>
</evidence>
<keyword evidence="5" id="KW-0863">Zinc-finger</keyword>
<feature type="compositionally biased region" description="Basic residues" evidence="10">
    <location>
        <begin position="67"/>
        <end position="84"/>
    </location>
</feature>
<evidence type="ECO:0000256" key="8">
    <source>
        <dbReference type="ARBA" id="ARBA00023004"/>
    </source>
</evidence>
<evidence type="ECO:0000256" key="2">
    <source>
        <dbReference type="ARBA" id="ARBA00022617"/>
    </source>
</evidence>
<dbReference type="Proteomes" id="UP000678499">
    <property type="component" value="Unassembled WGS sequence"/>
</dbReference>
<evidence type="ECO:0000313" key="13">
    <source>
        <dbReference type="EMBL" id="CAD7280850.1"/>
    </source>
</evidence>
<feature type="compositionally biased region" description="Low complexity" evidence="10">
    <location>
        <begin position="93"/>
        <end position="105"/>
    </location>
</feature>
<dbReference type="CDD" id="cd03499">
    <property type="entry name" value="SQR_TypeC_SdhC"/>
    <property type="match status" value="1"/>
</dbReference>
<dbReference type="PROSITE" id="PS51805">
    <property type="entry name" value="EPHD"/>
    <property type="match status" value="1"/>
</dbReference>
<keyword evidence="8" id="KW-0408">Iron</keyword>
<organism evidence="13">
    <name type="scientific">Notodromas monacha</name>
    <dbReference type="NCBI Taxonomy" id="399045"/>
    <lineage>
        <taxon>Eukaryota</taxon>
        <taxon>Metazoa</taxon>
        <taxon>Ecdysozoa</taxon>
        <taxon>Arthropoda</taxon>
        <taxon>Crustacea</taxon>
        <taxon>Oligostraca</taxon>
        <taxon>Ostracoda</taxon>
        <taxon>Podocopa</taxon>
        <taxon>Podocopida</taxon>
        <taxon>Cypridocopina</taxon>
        <taxon>Cypridoidea</taxon>
        <taxon>Cyprididae</taxon>
        <taxon>Notodromas</taxon>
    </lineage>
</organism>
<dbReference type="InterPro" id="IPR034732">
    <property type="entry name" value="EPHD"/>
</dbReference>
<keyword evidence="9 11" id="KW-0472">Membrane</keyword>
<keyword evidence="14" id="KW-1185">Reference proteome</keyword>
<evidence type="ECO:0000313" key="14">
    <source>
        <dbReference type="Proteomes" id="UP000678499"/>
    </source>
</evidence>
<evidence type="ECO:0000256" key="10">
    <source>
        <dbReference type="SAM" id="MobiDB-lite"/>
    </source>
</evidence>
<feature type="transmembrane region" description="Helical" evidence="11">
    <location>
        <begin position="354"/>
        <end position="377"/>
    </location>
</feature>
<dbReference type="Pfam" id="PF13771">
    <property type="entry name" value="zf-HC5HC2H"/>
    <property type="match status" value="1"/>
</dbReference>
<feature type="transmembrane region" description="Helical" evidence="11">
    <location>
        <begin position="389"/>
        <end position="409"/>
    </location>
</feature>
<dbReference type="Pfam" id="PF01127">
    <property type="entry name" value="Sdh_cyt"/>
    <property type="match status" value="1"/>
</dbReference>
<comment type="subcellular location">
    <subcellularLocation>
        <location evidence="1">Membrane</location>
        <topology evidence="1">Multi-pass membrane protein</topology>
    </subcellularLocation>
</comment>
<dbReference type="EMBL" id="CAJPEX010002439">
    <property type="protein sequence ID" value="CAG0921002.1"/>
    <property type="molecule type" value="Genomic_DNA"/>
</dbReference>
<keyword evidence="4" id="KW-0479">Metal-binding</keyword>
<accession>A0A7R9GFT2</accession>
<evidence type="ECO:0000259" key="12">
    <source>
        <dbReference type="PROSITE" id="PS51805"/>
    </source>
</evidence>
<keyword evidence="7 11" id="KW-1133">Transmembrane helix</keyword>
<gene>
    <name evidence="13" type="ORF">NMOB1V02_LOCUS8507</name>
</gene>